<protein>
    <recommendedName>
        <fullName evidence="3">BIG2 domain-containing protein</fullName>
    </recommendedName>
</protein>
<dbReference type="Gene3D" id="2.60.40.10">
    <property type="entry name" value="Immunoglobulins"/>
    <property type="match status" value="1"/>
</dbReference>
<dbReference type="PANTHER" id="PTHR43405">
    <property type="entry name" value="GLYCOSYL HYDROLASE DIGH"/>
    <property type="match status" value="1"/>
</dbReference>
<evidence type="ECO:0000313" key="5">
    <source>
        <dbReference type="Proteomes" id="UP000076563"/>
    </source>
</evidence>
<dbReference type="InterPro" id="IPR058094">
    <property type="entry name" value="Ig-like_OmpL47-like"/>
</dbReference>
<comment type="caution">
    <text evidence="4">The sequence shown here is derived from an EMBL/GenBank/DDBJ whole genome shotgun (WGS) entry which is preliminary data.</text>
</comment>
<dbReference type="EMBL" id="LQRA01000068">
    <property type="protein sequence ID" value="KZE76285.1"/>
    <property type="molecule type" value="Genomic_DNA"/>
</dbReference>
<dbReference type="Gene3D" id="2.60.40.1080">
    <property type="match status" value="3"/>
</dbReference>
<keyword evidence="1" id="KW-0732">Signal</keyword>
<keyword evidence="2" id="KW-0472">Membrane</keyword>
<dbReference type="InterPro" id="IPR003790">
    <property type="entry name" value="GHL10"/>
</dbReference>
<dbReference type="eggNOG" id="COG2755">
    <property type="taxonomic scope" value="Bacteria"/>
</dbReference>
<dbReference type="NCBIfam" id="NF047446">
    <property type="entry name" value="barrel_OmpL47"/>
    <property type="match status" value="1"/>
</dbReference>
<dbReference type="Gene3D" id="2.60.120.430">
    <property type="entry name" value="Galactose-binding lectin"/>
    <property type="match status" value="1"/>
</dbReference>
<dbReference type="InterPro" id="IPR052177">
    <property type="entry name" value="Divisome_Glycosyl_Hydrolase"/>
</dbReference>
<keyword evidence="2" id="KW-0812">Transmembrane</keyword>
<dbReference type="Pfam" id="PF02368">
    <property type="entry name" value="Big_2"/>
    <property type="match status" value="2"/>
</dbReference>
<organism evidence="4 5">
    <name type="scientific">Paenibacillus elgii</name>
    <dbReference type="NCBI Taxonomy" id="189691"/>
    <lineage>
        <taxon>Bacteria</taxon>
        <taxon>Bacillati</taxon>
        <taxon>Bacillota</taxon>
        <taxon>Bacilli</taxon>
        <taxon>Bacillales</taxon>
        <taxon>Paenibacillaceae</taxon>
        <taxon>Paenibacillus</taxon>
    </lineage>
</organism>
<keyword evidence="5" id="KW-1185">Reference proteome</keyword>
<dbReference type="STRING" id="1007103.GCA_000213315_03432"/>
<dbReference type="OrthoDB" id="9794671at2"/>
<dbReference type="Gene3D" id="3.30.1920.20">
    <property type="match status" value="1"/>
</dbReference>
<evidence type="ECO:0000313" key="4">
    <source>
        <dbReference type="EMBL" id="KZE76285.1"/>
    </source>
</evidence>
<dbReference type="Gene3D" id="3.20.20.80">
    <property type="entry name" value="Glycosidases"/>
    <property type="match status" value="1"/>
</dbReference>
<dbReference type="SUPFAM" id="SSF49373">
    <property type="entry name" value="Invasin/intimin cell-adhesion fragments"/>
    <property type="match status" value="3"/>
</dbReference>
<dbReference type="eggNOG" id="COG1649">
    <property type="taxonomic scope" value="Bacteria"/>
</dbReference>
<dbReference type="InterPro" id="IPR008964">
    <property type="entry name" value="Invasin/intimin_cell_adhesion"/>
</dbReference>
<gene>
    <name evidence="4" type="ORF">AV654_24320</name>
</gene>
<dbReference type="InterPro" id="IPR003343">
    <property type="entry name" value="Big_2"/>
</dbReference>
<feature type="domain" description="BIG2" evidence="3">
    <location>
        <begin position="306"/>
        <end position="386"/>
    </location>
</feature>
<evidence type="ECO:0000256" key="1">
    <source>
        <dbReference type="ARBA" id="ARBA00022729"/>
    </source>
</evidence>
<dbReference type="eggNOG" id="COG4632">
    <property type="taxonomic scope" value="Bacteria"/>
</dbReference>
<evidence type="ECO:0000259" key="3">
    <source>
        <dbReference type="SMART" id="SM00635"/>
    </source>
</evidence>
<feature type="domain" description="BIG2" evidence="3">
    <location>
        <begin position="394"/>
        <end position="475"/>
    </location>
</feature>
<dbReference type="SMART" id="SM00635">
    <property type="entry name" value="BID_2"/>
    <property type="match status" value="3"/>
</dbReference>
<name>A0A161S981_9BACL</name>
<reference evidence="5" key="1">
    <citation type="submission" date="2016-01" db="EMBL/GenBank/DDBJ databases">
        <title>Draft genome of Chromobacterium sp. F49.</title>
        <authorList>
            <person name="Hong K.W."/>
        </authorList>
    </citation>
    <scope>NUCLEOTIDE SEQUENCE [LARGE SCALE GENOMIC DNA]</scope>
    <source>
        <strain evidence="5">M63</strain>
    </source>
</reference>
<sequence>MKGKGLLISKNGIAYIIILLLVNMMFPAVHGDTNFAYAEEMNGAASLTTSSSVSIEDFENGANLYASSARANAVTLTMSGRPGPVRNGYQSGALAYDFTGTLGTSAAYINFKDADGSAGRTLEGSPQKLGMWVYGDGNNHWLRAQLQDASGKKTTTDFTGSGGLSWTGWKYVTASVPAGMQQPIKLTQIYIVETNDNNKNGGILYFDRLSAFYTDLSMYALDFRGLTPMKSGDSMQAKVYGTSSGSTEPIEVTGGVIYASSDPTIATIDESGLVKALQPGTTTISATAANAPQALFTLTVTAETPMPRSIELSAPGTLAVGDSDTVKVFAAYPSNSEPIEIVSGVSYLSSNPEVAAIDMTGKLKAMKDGEAVITASFGGQTSNYTLTVKKPVPILQKIELAEMKAMNVGQTQQAKVSATYSLMNEPVDVTGSSTYKSSNPDVARVDSNGTVTALKVGATRITASYGGKYSDKMLVVNQPTAMPKRELRAAWIASVENIDWPKKGVVTPEEQKRDFAKMLDELQALGMNAVIVQVKPTADAFYPSNYGPWSEWLTGVQGKNPGYDPLAFMVEEAHKRNLEFHAWFNPYRVSMQDQIDKLVAEHPARQHPDWVLAYGGRLLYNPGIPAVKDFVIGSVLEVVKNYDIDGVHMDDYFYPYPAAGVDFPDEDTYRQYGGGFDNKADWRRNNVNGLVQQLSSAIHREKSYVKFGISPFGIWRNKADDPTGSDTNGLRNYDDLYADTRTWIQQGWLDYIVPQIYWNFGYSPAAYEKLIDWWTKETQGKNVHLYIGQAPYRIGSADPTWQKPDELPNQLVFNRNFETIRGSMFFSAKDLLANPLGFGNRLKQDLYPYRALIPAMPWLDAQAPTAPVLQAAVRQEGGVELTWEGGGSRDEAYYVVYRFEGKEVPGLEHPEAIVASVRKAGNAAVQKIVDPVAADGKTYTYVVTASDRLHNESAASNKITVANEKDRKAPVTTATLEGEQRNGWFISDVTLKLTAIDEQSGVERTEYSLNGGSQWQLYRDPLLISKEGSHTVSFRSTDKAGNTELLQSVVVSIDKTPPVIQWTGAGEYTVDQRVLVVCTATDTVSGVVYSSCGRPLIDQPGYNLPLGTGTVTATAQDQAGHTTVTTATYTVRVTYGSLGNVTRQLVTGPGGHGVVNSLVKKLEHKQIDAYIHEVSALQGKKIPAELGDLLIRLAQALN</sequence>
<dbReference type="InterPro" id="IPR017853">
    <property type="entry name" value="GH"/>
</dbReference>
<dbReference type="InterPro" id="IPR013783">
    <property type="entry name" value="Ig-like_fold"/>
</dbReference>
<proteinExistence type="predicted"/>
<dbReference type="Proteomes" id="UP000076563">
    <property type="component" value="Unassembled WGS sequence"/>
</dbReference>
<dbReference type="eggNOG" id="COG5492">
    <property type="taxonomic scope" value="Bacteria"/>
</dbReference>
<dbReference type="SUPFAM" id="SSF51445">
    <property type="entry name" value="(Trans)glycosidases"/>
    <property type="match status" value="1"/>
</dbReference>
<keyword evidence="2" id="KW-1133">Transmembrane helix</keyword>
<dbReference type="PANTHER" id="PTHR43405:SF1">
    <property type="entry name" value="GLYCOSYL HYDROLASE DIGH"/>
    <property type="match status" value="1"/>
</dbReference>
<dbReference type="AlphaFoldDB" id="A0A161S981"/>
<feature type="transmembrane region" description="Helical" evidence="2">
    <location>
        <begin position="12"/>
        <end position="29"/>
    </location>
</feature>
<accession>A0A161S981</accession>
<feature type="domain" description="BIG2" evidence="3">
    <location>
        <begin position="220"/>
        <end position="298"/>
    </location>
</feature>
<evidence type="ECO:0000256" key="2">
    <source>
        <dbReference type="SAM" id="Phobius"/>
    </source>
</evidence>
<dbReference type="Pfam" id="PF02638">
    <property type="entry name" value="GHL10"/>
    <property type="match status" value="1"/>
</dbReference>